<dbReference type="Proteomes" id="UP000010744">
    <property type="component" value="Unassembled WGS sequence"/>
</dbReference>
<evidence type="ECO:0008006" key="3">
    <source>
        <dbReference type="Google" id="ProtNLM"/>
    </source>
</evidence>
<evidence type="ECO:0000313" key="2">
    <source>
        <dbReference type="Proteomes" id="UP000010744"/>
    </source>
</evidence>
<evidence type="ECO:0000313" key="1">
    <source>
        <dbReference type="EMBL" id="GAB86889.1"/>
    </source>
</evidence>
<proteinExistence type="predicted"/>
<accession>A0ABQ0HX81</accession>
<sequence length="368" mass="39373">MCGSDAGPGGLGVAAALGVENVGELFAVTNDAAAPDLPPVLYHYTDAAGLQGILGPGRGPGSTVFPDEETRYVYRDDLNLYTHGKAALFRATDLRYMNDSLELSFGARIVRDRLREAAGEEGIEPLLASAFTQVADDFDPESLFDWSFRCFAVCFCGDGDLLSQWRGYAGGSGGFSIGFPRHILESHSYGVFAKMAHHTFDVPVSADLVQVVYGRSDAEARADLLVDSLKEKFATGALVPDLDDRPVFAAGMAAFRAIAGMKHEAFAEEREWRLVTVMLSNQQVRTRARASGVVPYLDVVVNSRLSGDHGPLNVSDSPLHEVVVGPSENPAAQVAGVRDLLASRGVQGFRAPGLREVPVVLSAAPFRS</sequence>
<gene>
    <name evidence="1" type="ORF">GORBP_083_00400</name>
</gene>
<organism evidence="1 2">
    <name type="scientific">Gordonia rubripertincta NBRC 101908</name>
    <dbReference type="NCBI Taxonomy" id="1077975"/>
    <lineage>
        <taxon>Bacteria</taxon>
        <taxon>Bacillati</taxon>
        <taxon>Actinomycetota</taxon>
        <taxon>Actinomycetes</taxon>
        <taxon>Mycobacteriales</taxon>
        <taxon>Gordoniaceae</taxon>
        <taxon>Gordonia</taxon>
    </lineage>
</organism>
<dbReference type="InterPro" id="IPR021352">
    <property type="entry name" value="DUF2971"/>
</dbReference>
<reference evidence="1 2" key="1">
    <citation type="submission" date="2012-08" db="EMBL/GenBank/DDBJ databases">
        <title>Whole genome shotgun sequence of Gordonia rubripertincta NBRC 101908.</title>
        <authorList>
            <person name="Takarada H."/>
            <person name="Hosoyama A."/>
            <person name="Tsuchikane K."/>
            <person name="Katsumata H."/>
            <person name="Baba S."/>
            <person name="Ohji S."/>
            <person name="Yamazaki S."/>
            <person name="Fujita N."/>
        </authorList>
    </citation>
    <scope>NUCLEOTIDE SEQUENCE [LARGE SCALE GENOMIC DNA]</scope>
    <source>
        <strain evidence="1 2">NBRC 101908</strain>
    </source>
</reference>
<comment type="caution">
    <text evidence="1">The sequence shown here is derived from an EMBL/GenBank/DDBJ whole genome shotgun (WGS) entry which is preliminary data.</text>
</comment>
<keyword evidence="2" id="KW-1185">Reference proteome</keyword>
<protein>
    <recommendedName>
        <fullName evidence="3">DUF2971 domain-containing protein</fullName>
    </recommendedName>
</protein>
<name>A0ABQ0HX81_GORRU</name>
<dbReference type="EMBL" id="BAHB01000083">
    <property type="protein sequence ID" value="GAB86889.1"/>
    <property type="molecule type" value="Genomic_DNA"/>
</dbReference>
<dbReference type="Pfam" id="PF11185">
    <property type="entry name" value="DUF2971"/>
    <property type="match status" value="1"/>
</dbReference>